<dbReference type="GO" id="GO:0005634">
    <property type="term" value="C:nucleus"/>
    <property type="evidence" value="ECO:0007669"/>
    <property type="project" value="UniProtKB-SubCell"/>
</dbReference>
<dbReference type="PANTHER" id="PTHR16770">
    <property type="entry name" value="PROTEIN RIPPLY-LIKE"/>
    <property type="match status" value="1"/>
</dbReference>
<dbReference type="PANTHER" id="PTHR16770:SF5">
    <property type="entry name" value="PROTEIN RIPPLY1"/>
    <property type="match status" value="1"/>
</dbReference>
<evidence type="ECO:0000313" key="6">
    <source>
        <dbReference type="Proteomes" id="UP000504623"/>
    </source>
</evidence>
<feature type="compositionally biased region" description="Acidic residues" evidence="5">
    <location>
        <begin position="124"/>
        <end position="142"/>
    </location>
</feature>
<dbReference type="AlphaFoldDB" id="A0A9B0TVM1"/>
<dbReference type="CTD" id="92129"/>
<keyword evidence="3" id="KW-0217">Developmental protein</keyword>
<keyword evidence="6" id="KW-1185">Reference proteome</keyword>
<dbReference type="RefSeq" id="XP_006871132.1">
    <property type="nucleotide sequence ID" value="XM_006871070.1"/>
</dbReference>
<dbReference type="InterPro" id="IPR028127">
    <property type="entry name" value="Ripply_fam"/>
</dbReference>
<organism evidence="6 7">
    <name type="scientific">Chrysochloris asiatica</name>
    <name type="common">Cape golden mole</name>
    <dbReference type="NCBI Taxonomy" id="185453"/>
    <lineage>
        <taxon>Eukaryota</taxon>
        <taxon>Metazoa</taxon>
        <taxon>Chordata</taxon>
        <taxon>Craniata</taxon>
        <taxon>Vertebrata</taxon>
        <taxon>Euteleostomi</taxon>
        <taxon>Mammalia</taxon>
        <taxon>Eutheria</taxon>
        <taxon>Afrotheria</taxon>
        <taxon>Chrysochloridae</taxon>
        <taxon>Chrysochlorinae</taxon>
        <taxon>Chrysochloris</taxon>
    </lineage>
</organism>
<comment type="similarity">
    <text evidence="2">Belongs to the ripply family.</text>
</comment>
<accession>A0A9B0TVM1</accession>
<dbReference type="OrthoDB" id="5978888at2759"/>
<keyword evidence="4" id="KW-0539">Nucleus</keyword>
<comment type="subcellular location">
    <subcellularLocation>
        <location evidence="1">Nucleus</location>
    </subcellularLocation>
</comment>
<dbReference type="GO" id="GO:0009880">
    <property type="term" value="P:embryonic pattern specification"/>
    <property type="evidence" value="ECO:0007669"/>
    <property type="project" value="TreeGrafter"/>
</dbReference>
<proteinExistence type="inferred from homology"/>
<name>A0A9B0TVM1_CHRAS</name>
<dbReference type="Proteomes" id="UP000504623">
    <property type="component" value="Unplaced"/>
</dbReference>
<evidence type="ECO:0000256" key="2">
    <source>
        <dbReference type="ARBA" id="ARBA00006944"/>
    </source>
</evidence>
<protein>
    <submittedName>
        <fullName evidence="7">Protein ripply1</fullName>
    </submittedName>
</protein>
<evidence type="ECO:0000256" key="1">
    <source>
        <dbReference type="ARBA" id="ARBA00004123"/>
    </source>
</evidence>
<dbReference type="Pfam" id="PF14998">
    <property type="entry name" value="Ripply"/>
    <property type="match status" value="1"/>
</dbReference>
<sequence>MDCAGSAAVALAQAQAQEPLAFPDQLSPSPLLLSGQEVHGNERGACLWRPWLSSTDDPPRQVRKLMELAAGGATAAEVTKADFKFHHPVRLFWPKSRSFDYLYSDGQILLHNFPVQATINLYEDSDTEDEEDEEEEDEEEKGEADIKTPEECVRERRVKKIAGVRKQLVQRILGPKELDGVPPPLQTTLKAITLEGPK</sequence>
<dbReference type="GeneID" id="102842540"/>
<evidence type="ECO:0000313" key="7">
    <source>
        <dbReference type="RefSeq" id="XP_006871132.1"/>
    </source>
</evidence>
<evidence type="ECO:0000256" key="3">
    <source>
        <dbReference type="ARBA" id="ARBA00022473"/>
    </source>
</evidence>
<gene>
    <name evidence="7" type="primary">RIPPLY1</name>
</gene>
<dbReference type="GO" id="GO:0000122">
    <property type="term" value="P:negative regulation of transcription by RNA polymerase II"/>
    <property type="evidence" value="ECO:0007669"/>
    <property type="project" value="TreeGrafter"/>
</dbReference>
<reference evidence="7" key="1">
    <citation type="submission" date="2025-08" db="UniProtKB">
        <authorList>
            <consortium name="RefSeq"/>
        </authorList>
    </citation>
    <scope>IDENTIFICATION</scope>
    <source>
        <tissue evidence="7">Spleen</tissue>
    </source>
</reference>
<feature type="region of interest" description="Disordered" evidence="5">
    <location>
        <begin position="124"/>
        <end position="149"/>
    </location>
</feature>
<evidence type="ECO:0000256" key="5">
    <source>
        <dbReference type="SAM" id="MobiDB-lite"/>
    </source>
</evidence>
<evidence type="ECO:0000256" key="4">
    <source>
        <dbReference type="ARBA" id="ARBA00023242"/>
    </source>
</evidence>